<dbReference type="AlphaFoldDB" id="A0A5J9VZC4"/>
<dbReference type="InterPro" id="IPR036047">
    <property type="entry name" value="F-box-like_dom_sf"/>
</dbReference>
<dbReference type="Proteomes" id="UP000324897">
    <property type="component" value="Chromosome 4"/>
</dbReference>
<proteinExistence type="predicted"/>
<dbReference type="Gramene" id="TVU40460">
    <property type="protein sequence ID" value="TVU40460"/>
    <property type="gene ID" value="EJB05_13925"/>
</dbReference>
<reference evidence="2 3" key="1">
    <citation type="journal article" date="2019" name="Sci. Rep.">
        <title>A high-quality genome of Eragrostis curvula grass provides insights into Poaceae evolution and supports new strategies to enhance forage quality.</title>
        <authorList>
            <person name="Carballo J."/>
            <person name="Santos B.A.C.M."/>
            <person name="Zappacosta D."/>
            <person name="Garbus I."/>
            <person name="Selva J.P."/>
            <person name="Gallo C.A."/>
            <person name="Diaz A."/>
            <person name="Albertini E."/>
            <person name="Caccamo M."/>
            <person name="Echenique V."/>
        </authorList>
    </citation>
    <scope>NUCLEOTIDE SEQUENCE [LARGE SCALE GENOMIC DNA]</scope>
    <source>
        <strain evidence="3">cv. Victoria</strain>
        <tissue evidence="2">Leaf</tissue>
    </source>
</reference>
<evidence type="ECO:0000313" key="2">
    <source>
        <dbReference type="EMBL" id="TVU40460.1"/>
    </source>
</evidence>
<organism evidence="2 3">
    <name type="scientific">Eragrostis curvula</name>
    <name type="common">weeping love grass</name>
    <dbReference type="NCBI Taxonomy" id="38414"/>
    <lineage>
        <taxon>Eukaryota</taxon>
        <taxon>Viridiplantae</taxon>
        <taxon>Streptophyta</taxon>
        <taxon>Embryophyta</taxon>
        <taxon>Tracheophyta</taxon>
        <taxon>Spermatophyta</taxon>
        <taxon>Magnoliopsida</taxon>
        <taxon>Liliopsida</taxon>
        <taxon>Poales</taxon>
        <taxon>Poaceae</taxon>
        <taxon>PACMAD clade</taxon>
        <taxon>Chloridoideae</taxon>
        <taxon>Eragrostideae</taxon>
        <taxon>Eragrostidinae</taxon>
        <taxon>Eragrostis</taxon>
    </lineage>
</organism>
<feature type="domain" description="F-box" evidence="1">
    <location>
        <begin position="27"/>
        <end position="66"/>
    </location>
</feature>
<dbReference type="PANTHER" id="PTHR34709">
    <property type="entry name" value="OS10G0396666 PROTEIN"/>
    <property type="match status" value="1"/>
</dbReference>
<dbReference type="Pfam" id="PF00646">
    <property type="entry name" value="F-box"/>
    <property type="match status" value="1"/>
</dbReference>
<accession>A0A5J9VZC4</accession>
<feature type="non-terminal residue" evidence="2">
    <location>
        <position position="1"/>
    </location>
</feature>
<dbReference type="InterPro" id="IPR055312">
    <property type="entry name" value="FBL15-like"/>
</dbReference>
<dbReference type="EMBL" id="RWGY01000007">
    <property type="protein sequence ID" value="TVU40460.1"/>
    <property type="molecule type" value="Genomic_DNA"/>
</dbReference>
<evidence type="ECO:0000259" key="1">
    <source>
        <dbReference type="Pfam" id="PF00646"/>
    </source>
</evidence>
<sequence length="462" mass="51251">MDESGGEIAGRGAKPSYDGAAAGKDRLSALPDDTLVLILLRLDTAAAAGRTSVLSRRWRRVWTLLPELRLSFSPAPHLIAAALAAHEAPLRLLFVGAQHAAVEPVADCLRTTARRLSGQFIVENRGNANEVGDEEASFELPCFERATTVSLDLGFLGMAPPPAGVFARFTELTLISIWFQGPTDLGDAVSSPRCPSLQKLSVRYTIGLVNLAIHSESLLEVELKNMFGLRQLIIHALTLKELSLLDCFAWSKPVADISAPQFESLHWRDIYDPSSVQLDEMAQLQWLTTNFFLVYGRHGSATNHAFLRLLERFQALDTLHISLFYPKHIGDFQYLMEDIMVLPRLVGLAIHIRNEGHAFGASVFNVLRMCSGTMFMPIISGCICDQSMNWKTEELALNRLCEVLIIDMKGCEHELAFVKRLFSWATMLKSVKVQFTSIAARPRKCMKRDSSGSFFPNCGEAL</sequence>
<comment type="caution">
    <text evidence="2">The sequence shown here is derived from an EMBL/GenBank/DDBJ whole genome shotgun (WGS) entry which is preliminary data.</text>
</comment>
<gene>
    <name evidence="2" type="ORF">EJB05_13925</name>
</gene>
<dbReference type="OrthoDB" id="693760at2759"/>
<dbReference type="SUPFAM" id="SSF81383">
    <property type="entry name" value="F-box domain"/>
    <property type="match status" value="1"/>
</dbReference>
<evidence type="ECO:0000313" key="3">
    <source>
        <dbReference type="Proteomes" id="UP000324897"/>
    </source>
</evidence>
<dbReference type="InterPro" id="IPR001810">
    <property type="entry name" value="F-box_dom"/>
</dbReference>
<name>A0A5J9VZC4_9POAL</name>
<dbReference type="PANTHER" id="PTHR34709:SF61">
    <property type="entry name" value="OS07G0229100 PROTEIN"/>
    <property type="match status" value="1"/>
</dbReference>
<protein>
    <recommendedName>
        <fullName evidence="1">F-box domain-containing protein</fullName>
    </recommendedName>
</protein>
<keyword evidence="3" id="KW-1185">Reference proteome</keyword>